<keyword evidence="2" id="KW-1185">Reference proteome</keyword>
<dbReference type="EMBL" id="CM047741">
    <property type="protein sequence ID" value="KAJ0037811.1"/>
    <property type="molecule type" value="Genomic_DNA"/>
</dbReference>
<sequence length="203" mass="22349">MTLSNPISDSSLMNTLITVVDPQLIKDLTAGSCESFYNLSIANTSTGSLNLPPGSANLTLFKCPKKLSLSKEFTDKVVNNVSCNDGDQLYVWRNRTQFDPPLFDSLVLAPSGCLAVFLPVSGFGYLLLNASDADQRTKLIQVLDAGFLLGWKWSNIEAQEAWEECHKRRGRCGYDGNLKKVVCFCKGGCEKSKRKKQLLITGN</sequence>
<name>A0ACC0YLA7_9ROSI</name>
<accession>A0ACC0YLA7</accession>
<dbReference type="Proteomes" id="UP001163603">
    <property type="component" value="Chromosome 6"/>
</dbReference>
<evidence type="ECO:0000313" key="1">
    <source>
        <dbReference type="EMBL" id="KAJ0037811.1"/>
    </source>
</evidence>
<gene>
    <name evidence="1" type="ORF">Pint_22010</name>
</gene>
<proteinExistence type="predicted"/>
<reference evidence="2" key="1">
    <citation type="journal article" date="2023" name="G3 (Bethesda)">
        <title>Genome assembly and association tests identify interacting loci associated with vigor, precocity, and sex in interspecific pistachio rootstocks.</title>
        <authorList>
            <person name="Palmer W."/>
            <person name="Jacygrad E."/>
            <person name="Sagayaradj S."/>
            <person name="Cavanaugh K."/>
            <person name="Han R."/>
            <person name="Bertier L."/>
            <person name="Beede B."/>
            <person name="Kafkas S."/>
            <person name="Golino D."/>
            <person name="Preece J."/>
            <person name="Michelmore R."/>
        </authorList>
    </citation>
    <scope>NUCLEOTIDE SEQUENCE [LARGE SCALE GENOMIC DNA]</scope>
</reference>
<organism evidence="1 2">
    <name type="scientific">Pistacia integerrima</name>
    <dbReference type="NCBI Taxonomy" id="434235"/>
    <lineage>
        <taxon>Eukaryota</taxon>
        <taxon>Viridiplantae</taxon>
        <taxon>Streptophyta</taxon>
        <taxon>Embryophyta</taxon>
        <taxon>Tracheophyta</taxon>
        <taxon>Spermatophyta</taxon>
        <taxon>Magnoliopsida</taxon>
        <taxon>eudicotyledons</taxon>
        <taxon>Gunneridae</taxon>
        <taxon>Pentapetalae</taxon>
        <taxon>rosids</taxon>
        <taxon>malvids</taxon>
        <taxon>Sapindales</taxon>
        <taxon>Anacardiaceae</taxon>
        <taxon>Pistacia</taxon>
    </lineage>
</organism>
<protein>
    <submittedName>
        <fullName evidence="1">Uncharacterized protein</fullName>
    </submittedName>
</protein>
<comment type="caution">
    <text evidence="1">The sequence shown here is derived from an EMBL/GenBank/DDBJ whole genome shotgun (WGS) entry which is preliminary data.</text>
</comment>
<evidence type="ECO:0000313" key="2">
    <source>
        <dbReference type="Proteomes" id="UP001163603"/>
    </source>
</evidence>